<evidence type="ECO:0000313" key="15">
    <source>
        <dbReference type="RefSeq" id="XP_052751318.1"/>
    </source>
</evidence>
<feature type="domain" description="Mab-21-like HhH/H2TH-like" evidence="13">
    <location>
        <begin position="300"/>
        <end position="392"/>
    </location>
</feature>
<dbReference type="Gene3D" id="1.10.1410.40">
    <property type="match status" value="1"/>
</dbReference>
<dbReference type="InterPro" id="IPR046903">
    <property type="entry name" value="Mab-21-like_nuc_Trfase"/>
</dbReference>
<evidence type="ECO:0000256" key="2">
    <source>
        <dbReference type="ARBA" id="ARBA00001946"/>
    </source>
</evidence>
<name>A0ABM3MIV8_GALME</name>
<comment type="cofactor">
    <cofactor evidence="2">
        <name>Mg(2+)</name>
        <dbReference type="ChEBI" id="CHEBI:18420"/>
    </cofactor>
</comment>
<dbReference type="Proteomes" id="UP001652740">
    <property type="component" value="Unplaced"/>
</dbReference>
<evidence type="ECO:0000256" key="7">
    <source>
        <dbReference type="ARBA" id="ARBA00022741"/>
    </source>
</evidence>
<evidence type="ECO:0000256" key="5">
    <source>
        <dbReference type="ARBA" id="ARBA00022695"/>
    </source>
</evidence>
<keyword evidence="11" id="KW-0464">Manganese</keyword>
<accession>A0ABM3MIV8</accession>
<protein>
    <submittedName>
        <fullName evidence="15">Cyclic GMP-AMP synthase-like receptor isoform X1</fullName>
    </submittedName>
</protein>
<dbReference type="InterPro" id="IPR024810">
    <property type="entry name" value="MAB21L/cGLR"/>
</dbReference>
<dbReference type="Gene3D" id="3.30.460.90">
    <property type="match status" value="1"/>
</dbReference>
<dbReference type="PANTHER" id="PTHR10656:SF42">
    <property type="entry name" value="CYCLIC GMP-AMP SYNTHASE-LIKE PROTEIN-RELATED"/>
    <property type="match status" value="1"/>
</dbReference>
<sequence length="434" mass="51204">MFIPHTRRLIDAVTMHEAQGVHIESVPDNPVINNLDSLLADIYLRFIALRADDFKLYYKIFDSIFSAIHRNMKEVDPYFNRYSSTAQPAGSHYDGLRIKKPDEFDMDIVIGLPINMKEDRFIPSNSDIVLEPSNYAYVKLKMGKQFQNLPNRDEWEINKTAYKWKDENNYLLRSKFSDWFKSVVYRALNKFECYGNYRLVTVDNVPYVIRTSESGPAITLKITNITGFKMDVDLVPALRFPEERWPVTSDYRDITADCSVGSYGWMVVPKPAKNGDSSRVWRFALHNQEKNLFHDIYNFKQTLRFIKKLRDAQGMDEIASYYIKTLFFWEVVERKSEPRFWNKPPSELFIIMVKRLHRAMANRNIPYFWNKQYNLIEGVASNILAGYANKLQRLVNILDDPTKYKMVAEYLLTDDEYEAYKPKLYPRQFAIYNI</sequence>
<evidence type="ECO:0000313" key="14">
    <source>
        <dbReference type="Proteomes" id="UP001652740"/>
    </source>
</evidence>
<keyword evidence="4" id="KW-0808">Transferase</keyword>
<keyword evidence="14" id="KW-1185">Reference proteome</keyword>
<dbReference type="PANTHER" id="PTHR10656">
    <property type="entry name" value="CELL FATE DETERMINING PROTEIN MAB21-RELATED"/>
    <property type="match status" value="1"/>
</dbReference>
<keyword evidence="7" id="KW-0547">Nucleotide-binding</keyword>
<keyword evidence="6" id="KW-0479">Metal-binding</keyword>
<dbReference type="Pfam" id="PF20266">
    <property type="entry name" value="Mab-21_C"/>
    <property type="match status" value="1"/>
</dbReference>
<evidence type="ECO:0000256" key="10">
    <source>
        <dbReference type="ARBA" id="ARBA00023134"/>
    </source>
</evidence>
<evidence type="ECO:0000256" key="9">
    <source>
        <dbReference type="ARBA" id="ARBA00022842"/>
    </source>
</evidence>
<evidence type="ECO:0000259" key="13">
    <source>
        <dbReference type="Pfam" id="PF20266"/>
    </source>
</evidence>
<evidence type="ECO:0000256" key="3">
    <source>
        <dbReference type="ARBA" id="ARBA00008307"/>
    </source>
</evidence>
<evidence type="ECO:0000259" key="12">
    <source>
        <dbReference type="Pfam" id="PF03281"/>
    </source>
</evidence>
<evidence type="ECO:0000256" key="6">
    <source>
        <dbReference type="ARBA" id="ARBA00022723"/>
    </source>
</evidence>
<keyword evidence="5" id="KW-0548">Nucleotidyltransferase</keyword>
<gene>
    <name evidence="15" type="primary">LOC128200795</name>
</gene>
<evidence type="ECO:0000256" key="1">
    <source>
        <dbReference type="ARBA" id="ARBA00001936"/>
    </source>
</evidence>
<reference evidence="15" key="1">
    <citation type="submission" date="2025-08" db="UniProtKB">
        <authorList>
            <consortium name="RefSeq"/>
        </authorList>
    </citation>
    <scope>IDENTIFICATION</scope>
    <source>
        <tissue evidence="15">Whole larvae</tissue>
    </source>
</reference>
<dbReference type="RefSeq" id="XP_052751318.1">
    <property type="nucleotide sequence ID" value="XM_052895358.1"/>
</dbReference>
<comment type="similarity">
    <text evidence="3">Belongs to the mab-21 family.</text>
</comment>
<evidence type="ECO:0000256" key="4">
    <source>
        <dbReference type="ARBA" id="ARBA00022679"/>
    </source>
</evidence>
<organism evidence="14 15">
    <name type="scientific">Galleria mellonella</name>
    <name type="common">Greater wax moth</name>
    <dbReference type="NCBI Taxonomy" id="7137"/>
    <lineage>
        <taxon>Eukaryota</taxon>
        <taxon>Metazoa</taxon>
        <taxon>Ecdysozoa</taxon>
        <taxon>Arthropoda</taxon>
        <taxon>Hexapoda</taxon>
        <taxon>Insecta</taxon>
        <taxon>Pterygota</taxon>
        <taxon>Neoptera</taxon>
        <taxon>Endopterygota</taxon>
        <taxon>Lepidoptera</taxon>
        <taxon>Glossata</taxon>
        <taxon>Ditrysia</taxon>
        <taxon>Pyraloidea</taxon>
        <taxon>Pyralidae</taxon>
        <taxon>Galleriinae</taxon>
        <taxon>Galleria</taxon>
    </lineage>
</organism>
<keyword evidence="9" id="KW-0460">Magnesium</keyword>
<keyword evidence="10" id="KW-0342">GTP-binding</keyword>
<proteinExistence type="inferred from homology"/>
<evidence type="ECO:0000256" key="11">
    <source>
        <dbReference type="ARBA" id="ARBA00023211"/>
    </source>
</evidence>
<dbReference type="InterPro" id="IPR046906">
    <property type="entry name" value="Mab-21_HhH/H2TH-like"/>
</dbReference>
<dbReference type="Pfam" id="PF03281">
    <property type="entry name" value="Mab-21"/>
    <property type="match status" value="1"/>
</dbReference>
<keyword evidence="8" id="KW-0067">ATP-binding</keyword>
<dbReference type="GeneID" id="128200795"/>
<feature type="domain" description="Mab-21-like nucleotidyltransferase" evidence="12">
    <location>
        <begin position="92"/>
        <end position="294"/>
    </location>
</feature>
<evidence type="ECO:0000256" key="8">
    <source>
        <dbReference type="ARBA" id="ARBA00022840"/>
    </source>
</evidence>
<dbReference type="SMART" id="SM01265">
    <property type="entry name" value="Mab-21"/>
    <property type="match status" value="1"/>
</dbReference>
<comment type="cofactor">
    <cofactor evidence="1">
        <name>Mn(2+)</name>
        <dbReference type="ChEBI" id="CHEBI:29035"/>
    </cofactor>
</comment>